<feature type="transmembrane region" description="Helical" evidence="6">
    <location>
        <begin position="423"/>
        <end position="441"/>
    </location>
</feature>
<evidence type="ECO:0000313" key="9">
    <source>
        <dbReference type="Proteomes" id="UP001479436"/>
    </source>
</evidence>
<feature type="transmembrane region" description="Helical" evidence="6">
    <location>
        <begin position="90"/>
        <end position="111"/>
    </location>
</feature>
<dbReference type="Gene3D" id="1.20.1740.10">
    <property type="entry name" value="Amino acid/polyamine transporter I"/>
    <property type="match status" value="1"/>
</dbReference>
<feature type="domain" description="Amino acid transporter transmembrane" evidence="7">
    <location>
        <begin position="58"/>
        <end position="441"/>
    </location>
</feature>
<dbReference type="EMBL" id="JASJQH010007190">
    <property type="protein sequence ID" value="KAK9712934.1"/>
    <property type="molecule type" value="Genomic_DNA"/>
</dbReference>
<organism evidence="8 9">
    <name type="scientific">Basidiobolus ranarum</name>
    <dbReference type="NCBI Taxonomy" id="34480"/>
    <lineage>
        <taxon>Eukaryota</taxon>
        <taxon>Fungi</taxon>
        <taxon>Fungi incertae sedis</taxon>
        <taxon>Zoopagomycota</taxon>
        <taxon>Entomophthoromycotina</taxon>
        <taxon>Basidiobolomycetes</taxon>
        <taxon>Basidiobolales</taxon>
        <taxon>Basidiobolaceae</taxon>
        <taxon>Basidiobolus</taxon>
    </lineage>
</organism>
<feature type="transmembrane region" description="Helical" evidence="6">
    <location>
        <begin position="204"/>
        <end position="222"/>
    </location>
</feature>
<reference evidence="8 9" key="1">
    <citation type="submission" date="2023-04" db="EMBL/GenBank/DDBJ databases">
        <title>Genome of Basidiobolus ranarum AG-B5.</title>
        <authorList>
            <person name="Stajich J.E."/>
            <person name="Carter-House D."/>
            <person name="Gryganskyi A."/>
        </authorList>
    </citation>
    <scope>NUCLEOTIDE SEQUENCE [LARGE SCALE GENOMIC DNA]</scope>
    <source>
        <strain evidence="8 9">AG-B5</strain>
    </source>
</reference>
<dbReference type="PANTHER" id="PTHR22950">
    <property type="entry name" value="AMINO ACID TRANSPORTER"/>
    <property type="match status" value="1"/>
</dbReference>
<feature type="transmembrane region" description="Helical" evidence="6">
    <location>
        <begin position="387"/>
        <end position="403"/>
    </location>
</feature>
<keyword evidence="4 6" id="KW-1133">Transmembrane helix</keyword>
<evidence type="ECO:0000256" key="1">
    <source>
        <dbReference type="ARBA" id="ARBA00004141"/>
    </source>
</evidence>
<feature type="transmembrane region" description="Helical" evidence="6">
    <location>
        <begin position="318"/>
        <end position="342"/>
    </location>
</feature>
<dbReference type="InterPro" id="IPR013057">
    <property type="entry name" value="AA_transpt_TM"/>
</dbReference>
<feature type="transmembrane region" description="Helical" evidence="6">
    <location>
        <begin position="274"/>
        <end position="298"/>
    </location>
</feature>
<dbReference type="Proteomes" id="UP001479436">
    <property type="component" value="Unassembled WGS sequence"/>
</dbReference>
<dbReference type="Pfam" id="PF01490">
    <property type="entry name" value="Aa_trans"/>
    <property type="match status" value="1"/>
</dbReference>
<comment type="subcellular location">
    <subcellularLocation>
        <location evidence="1">Membrane</location>
        <topology evidence="1">Multi-pass membrane protein</topology>
    </subcellularLocation>
</comment>
<evidence type="ECO:0000313" key="8">
    <source>
        <dbReference type="EMBL" id="KAK9712934.1"/>
    </source>
</evidence>
<evidence type="ECO:0000256" key="5">
    <source>
        <dbReference type="ARBA" id="ARBA00023136"/>
    </source>
</evidence>
<evidence type="ECO:0000256" key="6">
    <source>
        <dbReference type="SAM" id="Phobius"/>
    </source>
</evidence>
<evidence type="ECO:0000259" key="7">
    <source>
        <dbReference type="Pfam" id="PF01490"/>
    </source>
</evidence>
<protein>
    <recommendedName>
        <fullName evidence="7">Amino acid transporter transmembrane domain-containing protein</fullName>
    </recommendedName>
</protein>
<feature type="transmembrane region" description="Helical" evidence="6">
    <location>
        <begin position="132"/>
        <end position="155"/>
    </location>
</feature>
<evidence type="ECO:0000256" key="2">
    <source>
        <dbReference type="ARBA" id="ARBA00008066"/>
    </source>
</evidence>
<evidence type="ECO:0000256" key="4">
    <source>
        <dbReference type="ARBA" id="ARBA00022989"/>
    </source>
</evidence>
<comment type="similarity">
    <text evidence="2">Belongs to the amino acid/polyamine transporter 2 family.</text>
</comment>
<evidence type="ECO:0000256" key="3">
    <source>
        <dbReference type="ARBA" id="ARBA00022692"/>
    </source>
</evidence>
<feature type="transmembrane region" description="Helical" evidence="6">
    <location>
        <begin position="175"/>
        <end position="192"/>
    </location>
</feature>
<comment type="caution">
    <text evidence="8">The sequence shown here is derived from an EMBL/GenBank/DDBJ whole genome shotgun (WGS) entry which is preliminary data.</text>
</comment>
<sequence>MTTPLPKSYKFNEKHSDFEVTLSSRDEEGGHSLTMQPATYVEEDEDEPSIIIEEPGEKTSAKKAFLLLIKAFVGTGVLFLPKAFYNGGLLFSIIILVLVGCLTACAMMLLVKVRLQVPGEFGEIGGILYGRAVRILVRTSITVSQLGFCCAYFIFVAQNLYDLTHTLSGCKVDIPVKYFIFMQLAVYVPFAMVRKIKAFSYGSLIANIFILFGIIYIFYIDIDHFVTAGAGDFELFNSKDFPLFIGTALFSFEGIGLVLPVVNSMKEPKRFPTVLASVIVTVTVIFVSVGAISYAAFGSSTDTIILLNMPANQPTTKVVQLCYVMAILLTLPLMIFPATKILEGAVFSSRSGRKSTMVKWEKNLFRAMLCVCLALIAWGGASNLDNFVSLIGGFGCIPLLFIYPSMFHLKTCAKSIWTKTGDILLALFGFGVMIFVTYISIKSWSTSEVVNRCGNVV</sequence>
<name>A0ABR2W123_9FUNG</name>
<feature type="transmembrane region" description="Helical" evidence="6">
    <location>
        <begin position="64"/>
        <end position="84"/>
    </location>
</feature>
<accession>A0ABR2W123</accession>
<keyword evidence="3 6" id="KW-0812">Transmembrane</keyword>
<feature type="transmembrane region" description="Helical" evidence="6">
    <location>
        <begin position="242"/>
        <end position="262"/>
    </location>
</feature>
<feature type="transmembrane region" description="Helical" evidence="6">
    <location>
        <begin position="363"/>
        <end position="381"/>
    </location>
</feature>
<keyword evidence="5 6" id="KW-0472">Membrane</keyword>
<keyword evidence="9" id="KW-1185">Reference proteome</keyword>
<dbReference type="PANTHER" id="PTHR22950:SF666">
    <property type="entry name" value="VACUOLAR AMINO ACID TRANSPORTER 4"/>
    <property type="match status" value="1"/>
</dbReference>
<proteinExistence type="inferred from homology"/>
<gene>
    <name evidence="8" type="ORF">K7432_006824</name>
</gene>